<dbReference type="RefSeq" id="WP_190931999.1">
    <property type="nucleotide sequence ID" value="NZ_JACXJA010000057.1"/>
</dbReference>
<evidence type="ECO:0000256" key="1">
    <source>
        <dbReference type="ARBA" id="ARBA00022448"/>
    </source>
</evidence>
<dbReference type="SMART" id="SM00382">
    <property type="entry name" value="AAA"/>
    <property type="match status" value="1"/>
</dbReference>
<dbReference type="PANTHER" id="PTHR43875:SF1">
    <property type="entry name" value="OSMOPROTECTIVE COMPOUNDS UPTAKE ATP-BINDING PROTEIN GGTA"/>
    <property type="match status" value="1"/>
</dbReference>
<dbReference type="SUPFAM" id="SSF50331">
    <property type="entry name" value="MOP-like"/>
    <property type="match status" value="1"/>
</dbReference>
<reference evidence="5" key="1">
    <citation type="submission" date="2020-09" db="EMBL/GenBank/DDBJ databases">
        <title>A novel bacterium of genus Paenibacillus, isolated from South China Sea.</title>
        <authorList>
            <person name="Huang H."/>
            <person name="Mo K."/>
            <person name="Hu Y."/>
        </authorList>
    </citation>
    <scope>NUCLEOTIDE SEQUENCE</scope>
    <source>
        <strain evidence="5">IB182363</strain>
    </source>
</reference>
<protein>
    <submittedName>
        <fullName evidence="5">ABC transporter ATP-binding protein</fullName>
    </submittedName>
</protein>
<dbReference type="InterPro" id="IPR012340">
    <property type="entry name" value="NA-bd_OB-fold"/>
</dbReference>
<dbReference type="InterPro" id="IPR017871">
    <property type="entry name" value="ABC_transporter-like_CS"/>
</dbReference>
<evidence type="ECO:0000259" key="4">
    <source>
        <dbReference type="PROSITE" id="PS50893"/>
    </source>
</evidence>
<dbReference type="InterPro" id="IPR027417">
    <property type="entry name" value="P-loop_NTPase"/>
</dbReference>
<evidence type="ECO:0000313" key="5">
    <source>
        <dbReference type="EMBL" id="MBD2866382.1"/>
    </source>
</evidence>
<dbReference type="Pfam" id="PF00005">
    <property type="entry name" value="ABC_tran"/>
    <property type="match status" value="1"/>
</dbReference>
<sequence length="385" mass="43182">MRVQIEHLYKSFEESKAAVHDFNLRAEDGEFVTMLGPSGCGKSTTMLMIAGIHEVSKGSIYFDDDLMNYVHPKDRNIGMVFQNPALYPNMNVLQNISFPLRNLKVPKKEAEQRAKDAAEIVQMSDFLKRKPRQLSGGQQQRVALARALVKRPRLLLLDEPLSSLDARLRMSLREEIRRIQKSLGITTIMVTHDQEEAMSMSDRIAVMNNGVLQQFGTPDELYNNPVNWFVAQFLGMPAMNRLECHWERPGCSIHVAGTPDVLTLPAELAVSGNIVANQRLLLGFRPHQAKLASNGKGGAKPSLGAKISMIEFTGREKLLHLVAGEQEIKMYADLSDAVSEGDEVRLEVAHFRYLFDAESEQNLMVKEDTHEALAIQEEGRMAVAR</sequence>
<organism evidence="5 6">
    <name type="scientific">Paenibacillus oceani</name>
    <dbReference type="NCBI Taxonomy" id="2772510"/>
    <lineage>
        <taxon>Bacteria</taxon>
        <taxon>Bacillati</taxon>
        <taxon>Bacillota</taxon>
        <taxon>Bacilli</taxon>
        <taxon>Bacillales</taxon>
        <taxon>Paenibacillaceae</taxon>
        <taxon>Paenibacillus</taxon>
    </lineage>
</organism>
<evidence type="ECO:0000256" key="2">
    <source>
        <dbReference type="ARBA" id="ARBA00022741"/>
    </source>
</evidence>
<dbReference type="InterPro" id="IPR003439">
    <property type="entry name" value="ABC_transporter-like_ATP-bd"/>
</dbReference>
<dbReference type="PANTHER" id="PTHR43875">
    <property type="entry name" value="MALTODEXTRIN IMPORT ATP-BINDING PROTEIN MSMX"/>
    <property type="match status" value="1"/>
</dbReference>
<keyword evidence="6" id="KW-1185">Reference proteome</keyword>
<dbReference type="InterPro" id="IPR008995">
    <property type="entry name" value="Mo/tungstate-bd_C_term_dom"/>
</dbReference>
<keyword evidence="3 5" id="KW-0067">ATP-binding</keyword>
<dbReference type="Proteomes" id="UP000639396">
    <property type="component" value="Unassembled WGS sequence"/>
</dbReference>
<dbReference type="Gene3D" id="3.40.50.300">
    <property type="entry name" value="P-loop containing nucleotide triphosphate hydrolases"/>
    <property type="match status" value="1"/>
</dbReference>
<dbReference type="PROSITE" id="PS50893">
    <property type="entry name" value="ABC_TRANSPORTER_2"/>
    <property type="match status" value="1"/>
</dbReference>
<dbReference type="FunFam" id="3.40.50.300:FF:000042">
    <property type="entry name" value="Maltose/maltodextrin ABC transporter, ATP-binding protein"/>
    <property type="match status" value="1"/>
</dbReference>
<dbReference type="PROSITE" id="PS00211">
    <property type="entry name" value="ABC_TRANSPORTER_1"/>
    <property type="match status" value="1"/>
</dbReference>
<evidence type="ECO:0000256" key="3">
    <source>
        <dbReference type="ARBA" id="ARBA00022840"/>
    </source>
</evidence>
<accession>A0A927CG76</accession>
<dbReference type="SUPFAM" id="SSF52540">
    <property type="entry name" value="P-loop containing nucleoside triphosphate hydrolases"/>
    <property type="match status" value="1"/>
</dbReference>
<evidence type="ECO:0000313" key="6">
    <source>
        <dbReference type="Proteomes" id="UP000639396"/>
    </source>
</evidence>
<dbReference type="InterPro" id="IPR003593">
    <property type="entry name" value="AAA+_ATPase"/>
</dbReference>
<name>A0A927CG76_9BACL</name>
<dbReference type="Gene3D" id="2.40.50.100">
    <property type="match status" value="1"/>
</dbReference>
<dbReference type="AlphaFoldDB" id="A0A927CG76"/>
<dbReference type="GO" id="GO:0140359">
    <property type="term" value="F:ABC-type transporter activity"/>
    <property type="evidence" value="ECO:0007669"/>
    <property type="project" value="UniProtKB-ARBA"/>
</dbReference>
<dbReference type="GO" id="GO:0005524">
    <property type="term" value="F:ATP binding"/>
    <property type="evidence" value="ECO:0007669"/>
    <property type="project" value="UniProtKB-KW"/>
</dbReference>
<gene>
    <name evidence="5" type="ORF">IDH45_30860</name>
</gene>
<dbReference type="GO" id="GO:0055052">
    <property type="term" value="C:ATP-binding cassette (ABC) transporter complex, substrate-binding subunit-containing"/>
    <property type="evidence" value="ECO:0007669"/>
    <property type="project" value="TreeGrafter"/>
</dbReference>
<dbReference type="GO" id="GO:0016887">
    <property type="term" value="F:ATP hydrolysis activity"/>
    <property type="evidence" value="ECO:0007669"/>
    <property type="project" value="InterPro"/>
</dbReference>
<dbReference type="Gene3D" id="2.40.50.140">
    <property type="entry name" value="Nucleic acid-binding proteins"/>
    <property type="match status" value="1"/>
</dbReference>
<keyword evidence="1" id="KW-0813">Transport</keyword>
<keyword evidence="2" id="KW-0547">Nucleotide-binding</keyword>
<comment type="caution">
    <text evidence="5">The sequence shown here is derived from an EMBL/GenBank/DDBJ whole genome shotgun (WGS) entry which is preliminary data.</text>
</comment>
<proteinExistence type="predicted"/>
<feature type="domain" description="ABC transporter" evidence="4">
    <location>
        <begin position="3"/>
        <end position="234"/>
    </location>
</feature>
<dbReference type="EMBL" id="JACXJA010000057">
    <property type="protein sequence ID" value="MBD2866382.1"/>
    <property type="molecule type" value="Genomic_DNA"/>
</dbReference>
<dbReference type="InterPro" id="IPR047641">
    <property type="entry name" value="ABC_transpr_MalK/UgpC-like"/>
</dbReference>